<dbReference type="CDD" id="cd06342">
    <property type="entry name" value="PBP1_ABC_LIVBP-like"/>
    <property type="match status" value="1"/>
</dbReference>
<dbReference type="InterPro" id="IPR028081">
    <property type="entry name" value="Leu-bd"/>
</dbReference>
<proteinExistence type="inferred from homology"/>
<protein>
    <submittedName>
        <fullName evidence="5">Branched-chain amino acid ABC transporter substrate-binding protein</fullName>
    </submittedName>
</protein>
<dbReference type="AlphaFoldDB" id="A0A931IIE7"/>
<dbReference type="PANTHER" id="PTHR47151:SF2">
    <property type="entry name" value="AMINO ACID BINDING PROTEIN"/>
    <property type="match status" value="1"/>
</dbReference>
<evidence type="ECO:0000259" key="4">
    <source>
        <dbReference type="Pfam" id="PF13458"/>
    </source>
</evidence>
<organism evidence="5 6">
    <name type="scientific">Nocardia bovistercoris</name>
    <dbReference type="NCBI Taxonomy" id="2785916"/>
    <lineage>
        <taxon>Bacteria</taxon>
        <taxon>Bacillati</taxon>
        <taxon>Actinomycetota</taxon>
        <taxon>Actinomycetes</taxon>
        <taxon>Mycobacteriales</taxon>
        <taxon>Nocardiaceae</taxon>
        <taxon>Nocardia</taxon>
    </lineage>
</organism>
<feature type="region of interest" description="Disordered" evidence="3">
    <location>
        <begin position="1"/>
        <end position="29"/>
    </location>
</feature>
<evidence type="ECO:0000313" key="5">
    <source>
        <dbReference type="EMBL" id="MBH0780183.1"/>
    </source>
</evidence>
<accession>A0A931IIE7</accession>
<dbReference type="EMBL" id="JADMLG010000014">
    <property type="protein sequence ID" value="MBH0780183.1"/>
    <property type="molecule type" value="Genomic_DNA"/>
</dbReference>
<comment type="similarity">
    <text evidence="1">Belongs to the leucine-binding protein family.</text>
</comment>
<sequence length="432" mass="44228">MFCPGRRGRPPRTSRGSTGRRGETLIGSTWRSRSTRGVVVIGAAAALVLSGCSDKSTDSGGGAGGASLSIQPVVQLDTEGKEVAAGDSSGAADPAGDGKATCAPLTLGMAGPLTGGNAALGINVVMGVKLALDQHNKANPGCQVKVKEFDTEGKAQNASSVVPAIIADPNIVALIGPTFSGETKATGGQLNQAGLPFLTASATNPTLTQNGWKTFFRGLGNDNSQGPAVASYLTGKLGYKKICVVVDNTDYGKGLADAFTAAAGSAVDAGCGVTVKEGDKDFSAAVSALAAAKPDAIFYSGYYAESAPFVQQLRTGGVTATFASADGSNDPEFVRQAGNSAKDAYLSCPCSPAPAKFTEEYKAFNGQAPGVYSVEGYDLTTIVLKAIAAGKVTRADIAEYVRTYDGAGVARQYKWNENGELANIQIWMYQVK</sequence>
<evidence type="ECO:0000313" key="6">
    <source>
        <dbReference type="Proteomes" id="UP000655751"/>
    </source>
</evidence>
<dbReference type="Proteomes" id="UP000655751">
    <property type="component" value="Unassembled WGS sequence"/>
</dbReference>
<gene>
    <name evidence="5" type="ORF">IT779_28325</name>
</gene>
<comment type="caution">
    <text evidence="5">The sequence shown here is derived from an EMBL/GenBank/DDBJ whole genome shotgun (WGS) entry which is preliminary data.</text>
</comment>
<keyword evidence="6" id="KW-1185">Reference proteome</keyword>
<dbReference type="Pfam" id="PF13458">
    <property type="entry name" value="Peripla_BP_6"/>
    <property type="match status" value="1"/>
</dbReference>
<dbReference type="SUPFAM" id="SSF53822">
    <property type="entry name" value="Periplasmic binding protein-like I"/>
    <property type="match status" value="1"/>
</dbReference>
<dbReference type="PANTHER" id="PTHR47151">
    <property type="entry name" value="LEU/ILE/VAL-BINDING ABC TRANSPORTER SUBUNIT"/>
    <property type="match status" value="1"/>
</dbReference>
<reference evidence="5" key="1">
    <citation type="submission" date="2020-11" db="EMBL/GenBank/DDBJ databases">
        <title>Nocardia NEAU-351.nov., a novel actinomycete isolated from the cow dung.</title>
        <authorList>
            <person name="Zhang X."/>
        </authorList>
    </citation>
    <scope>NUCLEOTIDE SEQUENCE</scope>
    <source>
        <strain evidence="5">NEAU-351</strain>
    </source>
</reference>
<dbReference type="InterPro" id="IPR028082">
    <property type="entry name" value="Peripla_BP_I"/>
</dbReference>
<dbReference type="Gene3D" id="3.40.50.2300">
    <property type="match status" value="2"/>
</dbReference>
<feature type="domain" description="Leucine-binding protein" evidence="4">
    <location>
        <begin position="104"/>
        <end position="432"/>
    </location>
</feature>
<name>A0A931IIE7_9NOCA</name>
<evidence type="ECO:0000256" key="2">
    <source>
        <dbReference type="ARBA" id="ARBA00022729"/>
    </source>
</evidence>
<feature type="compositionally biased region" description="Basic residues" evidence="3">
    <location>
        <begin position="1"/>
        <end position="12"/>
    </location>
</feature>
<keyword evidence="2" id="KW-0732">Signal</keyword>
<evidence type="ECO:0000256" key="3">
    <source>
        <dbReference type="SAM" id="MobiDB-lite"/>
    </source>
</evidence>
<evidence type="ECO:0000256" key="1">
    <source>
        <dbReference type="ARBA" id="ARBA00010062"/>
    </source>
</evidence>